<evidence type="ECO:0000313" key="3">
    <source>
        <dbReference type="EMBL" id="SMR01081.1"/>
    </source>
</evidence>
<evidence type="ECO:0000259" key="2">
    <source>
        <dbReference type="Pfam" id="PF20455"/>
    </source>
</evidence>
<accession>A0ABY1RV50</accession>
<dbReference type="EMBL" id="LT853882">
    <property type="protein sequence ID" value="SMR01081.1"/>
    <property type="molecule type" value="Genomic_DNA"/>
</dbReference>
<organism evidence="3 4">
    <name type="scientific">Xanthomonas fragariae</name>
    <dbReference type="NCBI Taxonomy" id="48664"/>
    <lineage>
        <taxon>Bacteria</taxon>
        <taxon>Pseudomonadati</taxon>
        <taxon>Pseudomonadota</taxon>
        <taxon>Gammaproteobacteria</taxon>
        <taxon>Lysobacterales</taxon>
        <taxon>Lysobacteraceae</taxon>
        <taxon>Xanthomonas</taxon>
    </lineage>
</organism>
<keyword evidence="1" id="KW-0812">Transmembrane</keyword>
<feature type="domain" description="DUF6708" evidence="2">
    <location>
        <begin position="199"/>
        <end position="291"/>
    </location>
</feature>
<keyword evidence="4" id="KW-1185">Reference proteome</keyword>
<feature type="transmembrane region" description="Helical" evidence="1">
    <location>
        <begin position="91"/>
        <end position="112"/>
    </location>
</feature>
<dbReference type="Proteomes" id="UP000195877">
    <property type="component" value="Chromosome 1"/>
</dbReference>
<keyword evidence="1" id="KW-1133">Transmembrane helix</keyword>
<evidence type="ECO:0000313" key="4">
    <source>
        <dbReference type="Proteomes" id="UP000195877"/>
    </source>
</evidence>
<reference evidence="3 4" key="1">
    <citation type="submission" date="2017-05" db="EMBL/GenBank/DDBJ databases">
        <authorList>
            <person name="Blom J."/>
        </authorList>
    </citation>
    <scope>NUCLEOTIDE SEQUENCE [LARGE SCALE GENOMIC DNA]</scope>
    <source>
        <strain evidence="3">PD885</strain>
    </source>
</reference>
<sequence length="328" mass="37969">MLTGWHPPFKLDRPLSLQERNDFLPFGVSQDVIPEDSLSLISFNSNFAEFVDRTFKIKGMSATAGAGAAVLFLALMSFFIASLIVRDPGSAFENIFGFVMALFILSWGAFFWKIHLRHDLFSYTHYPVRFCRNEGNIHFFRHNGPGGVVTVPWGSDSVYFHIGHGAQNKNLRDLRCHILDEHGWISGTYTVGHSTDDELRVREQWEFIRRYMELGPERAVDHPLDGVITLSVKPSWRNCYMWVCFAMGTNLFPLRHALFPIYGLLTLTRWLTFKTCKEPVWPKEVQAGCAIQPNDLHHWPEPEYIGQFANRKDVYDRAVERSRLRKRR</sequence>
<feature type="transmembrane region" description="Helical" evidence="1">
    <location>
        <begin position="62"/>
        <end position="85"/>
    </location>
</feature>
<dbReference type="InterPro" id="IPR046554">
    <property type="entry name" value="DUF6708"/>
</dbReference>
<keyword evidence="1" id="KW-0472">Membrane</keyword>
<proteinExistence type="predicted"/>
<dbReference type="Pfam" id="PF20455">
    <property type="entry name" value="DUF6708"/>
    <property type="match status" value="1"/>
</dbReference>
<name>A0ABY1RV50_9XANT</name>
<gene>
    <name evidence="3" type="ORF">PD885_03862</name>
</gene>
<protein>
    <recommendedName>
        <fullName evidence="2">DUF6708 domain-containing protein</fullName>
    </recommendedName>
</protein>
<evidence type="ECO:0000256" key="1">
    <source>
        <dbReference type="SAM" id="Phobius"/>
    </source>
</evidence>